<protein>
    <submittedName>
        <fullName evidence="1">Phage major capsid protein</fullName>
    </submittedName>
</protein>
<evidence type="ECO:0000313" key="2">
    <source>
        <dbReference type="Proteomes" id="UP000824081"/>
    </source>
</evidence>
<reference evidence="1" key="2">
    <citation type="journal article" date="2021" name="PeerJ">
        <title>Extensive microbial diversity within the chicken gut microbiome revealed by metagenomics and culture.</title>
        <authorList>
            <person name="Gilroy R."/>
            <person name="Ravi A."/>
            <person name="Getino M."/>
            <person name="Pursley I."/>
            <person name="Horton D.L."/>
            <person name="Alikhan N.F."/>
            <person name="Baker D."/>
            <person name="Gharbi K."/>
            <person name="Hall N."/>
            <person name="Watson M."/>
            <person name="Adriaenssens E.M."/>
            <person name="Foster-Nyarko E."/>
            <person name="Jarju S."/>
            <person name="Secka A."/>
            <person name="Antonio M."/>
            <person name="Oren A."/>
            <person name="Chaudhuri R.R."/>
            <person name="La Ragione R."/>
            <person name="Hildebrand F."/>
            <person name="Pallen M.J."/>
        </authorList>
    </citation>
    <scope>NUCLEOTIDE SEQUENCE</scope>
    <source>
        <strain evidence="1">11687</strain>
    </source>
</reference>
<accession>A0A9D1MFV6</accession>
<name>A0A9D1MFV6_9FIRM</name>
<proteinExistence type="predicted"/>
<evidence type="ECO:0000313" key="1">
    <source>
        <dbReference type="EMBL" id="HIU59461.1"/>
    </source>
</evidence>
<comment type="caution">
    <text evidence="1">The sequence shown here is derived from an EMBL/GenBank/DDBJ whole genome shotgun (WGS) entry which is preliminary data.</text>
</comment>
<dbReference type="Proteomes" id="UP000824081">
    <property type="component" value="Unassembled WGS sequence"/>
</dbReference>
<sequence length="391" mass="41944">MVTMQTADNALKSYYLDAVSEALDMKTNPLFAQIKKSTADVLGKDVRKLVRYGVNGGIGAGTETGSLPTAGGNNYVQFVSTLKNLYGTIEISDKAIRASASNEGAFVNLLNDEMSALVRSSSFNFGRMLYGDGSGKLCSVASVGSNNAITMDSVTAVAEGMIVDFFTADGALITGVTGRVVTAVDRENKIVTVSGTTISSSTVAAGSYITLQHSKDCEITGLGALFSDSGTLYGVDREEHPWMKPYSRGDVGNIDDSVIQLAIDKIEENSGSKVNFIVCSWGVKRALAAYFNQYKTYTPSMEIQGGYKALSFGGIPVVADRFCPEGTMYLLNTDDFCLHQLCDWQWLEDEDGKILRQVAGKPVYTATLVKYAELICTRPYGQGVLTGIDEG</sequence>
<reference evidence="1" key="1">
    <citation type="submission" date="2020-10" db="EMBL/GenBank/DDBJ databases">
        <authorList>
            <person name="Gilroy R."/>
        </authorList>
    </citation>
    <scope>NUCLEOTIDE SEQUENCE</scope>
    <source>
        <strain evidence="1">11687</strain>
    </source>
</reference>
<organism evidence="1 2">
    <name type="scientific">Candidatus Scatosoma pullistercoris</name>
    <dbReference type="NCBI Taxonomy" id="2840934"/>
    <lineage>
        <taxon>Bacteria</taxon>
        <taxon>Bacillati</taxon>
        <taxon>Bacillota</taxon>
        <taxon>Clostridia</taxon>
        <taxon>Candidatus Scatosoma</taxon>
    </lineage>
</organism>
<dbReference type="AlphaFoldDB" id="A0A9D1MFV6"/>
<dbReference type="EMBL" id="DVMZ01000135">
    <property type="protein sequence ID" value="HIU59461.1"/>
    <property type="molecule type" value="Genomic_DNA"/>
</dbReference>
<dbReference type="NCBIfam" id="NF033394">
    <property type="entry name" value="capsid_maj_Podo"/>
    <property type="match status" value="1"/>
</dbReference>
<dbReference type="InterPro" id="IPR049718">
    <property type="entry name" value="AKO59007-like"/>
</dbReference>
<gene>
    <name evidence="1" type="ORF">IAC57_05090</name>
</gene>